<dbReference type="InterPro" id="IPR002781">
    <property type="entry name" value="TM_pro_TauE-like"/>
</dbReference>
<dbReference type="GO" id="GO:0005886">
    <property type="term" value="C:plasma membrane"/>
    <property type="evidence" value="ECO:0007669"/>
    <property type="project" value="UniProtKB-SubCell"/>
</dbReference>
<sequence>GHASLGSVDWPLLAQLLAGSLPGIWLGSRLVSRTPERLIRSALSVLLAWAGAKLVLI</sequence>
<organism evidence="6 7">
    <name type="scientific">Acidovorax delafieldii 2AN</name>
    <dbReference type="NCBI Taxonomy" id="573060"/>
    <lineage>
        <taxon>Bacteria</taxon>
        <taxon>Pseudomonadati</taxon>
        <taxon>Pseudomonadota</taxon>
        <taxon>Betaproteobacteria</taxon>
        <taxon>Burkholderiales</taxon>
        <taxon>Comamonadaceae</taxon>
        <taxon>Acidovorax</taxon>
    </lineage>
</organism>
<dbReference type="EMBL" id="ACQT01000252">
    <property type="protein sequence ID" value="EER58512.1"/>
    <property type="molecule type" value="Genomic_DNA"/>
</dbReference>
<evidence type="ECO:0000256" key="5">
    <source>
        <dbReference type="RuleBase" id="RU363041"/>
    </source>
</evidence>
<reference evidence="6 7" key="1">
    <citation type="submission" date="2009-05" db="EMBL/GenBank/DDBJ databases">
        <title>The draft genome of Acidovorax delafieldii 2AN.</title>
        <authorList>
            <consortium name="US DOE Joint Genome Institute (JGI-PGF)"/>
            <person name="Lucas S."/>
            <person name="Copeland A."/>
            <person name="Lapidus A."/>
            <person name="Glavina del Rio T."/>
            <person name="Tice H."/>
            <person name="Bruce D."/>
            <person name="Goodwin L."/>
            <person name="Pitluck S."/>
            <person name="Larimer F."/>
            <person name="Land M.L."/>
            <person name="Hauser L."/>
            <person name="Shelobolina E.S."/>
            <person name="Picardal F."/>
            <person name="Roden E."/>
            <person name="Emerson D."/>
        </authorList>
    </citation>
    <scope>NUCLEOTIDE SEQUENCE [LARGE SCALE GENOMIC DNA]</scope>
    <source>
        <strain evidence="6 7">2AN</strain>
    </source>
</reference>
<dbReference type="PATRIC" id="fig|573060.9.peg.1049"/>
<protein>
    <recommendedName>
        <fullName evidence="5">Probable membrane transporter protein</fullName>
    </recommendedName>
</protein>
<keyword evidence="5" id="KW-1003">Cell membrane</keyword>
<comment type="similarity">
    <text evidence="5">Belongs to the 4-toluene sulfonate uptake permease (TSUP) (TC 2.A.102) family.</text>
</comment>
<evidence type="ECO:0000313" key="6">
    <source>
        <dbReference type="EMBL" id="EER58512.1"/>
    </source>
</evidence>
<dbReference type="Pfam" id="PF01925">
    <property type="entry name" value="TauE"/>
    <property type="match status" value="1"/>
</dbReference>
<keyword evidence="2 5" id="KW-0812">Transmembrane</keyword>
<accession>C5TAJ0</accession>
<dbReference type="AlphaFoldDB" id="C5TAJ0"/>
<proteinExistence type="inferred from homology"/>
<gene>
    <name evidence="6" type="ORF">AcdelDRAFT_3920</name>
</gene>
<name>C5TAJ0_ACIDE</name>
<feature type="non-terminal residue" evidence="6">
    <location>
        <position position="1"/>
    </location>
</feature>
<keyword evidence="3 5" id="KW-1133">Transmembrane helix</keyword>
<dbReference type="Proteomes" id="UP000003856">
    <property type="component" value="Unassembled WGS sequence"/>
</dbReference>
<keyword evidence="7" id="KW-1185">Reference proteome</keyword>
<evidence type="ECO:0000256" key="2">
    <source>
        <dbReference type="ARBA" id="ARBA00022692"/>
    </source>
</evidence>
<dbReference type="OrthoDB" id="5189995at2"/>
<comment type="subcellular location">
    <subcellularLocation>
        <location evidence="5">Cell membrane</location>
        <topology evidence="5">Multi-pass membrane protein</topology>
    </subcellularLocation>
    <subcellularLocation>
        <location evidence="1">Membrane</location>
        <topology evidence="1">Multi-pass membrane protein</topology>
    </subcellularLocation>
</comment>
<dbReference type="RefSeq" id="WP_005799648.1">
    <property type="nucleotide sequence ID" value="NZ_ACQT01000252.1"/>
</dbReference>
<feature type="transmembrane region" description="Helical" evidence="5">
    <location>
        <begin position="12"/>
        <end position="31"/>
    </location>
</feature>
<evidence type="ECO:0000256" key="4">
    <source>
        <dbReference type="ARBA" id="ARBA00023136"/>
    </source>
</evidence>
<evidence type="ECO:0000256" key="3">
    <source>
        <dbReference type="ARBA" id="ARBA00022989"/>
    </source>
</evidence>
<evidence type="ECO:0000313" key="7">
    <source>
        <dbReference type="Proteomes" id="UP000003856"/>
    </source>
</evidence>
<comment type="caution">
    <text evidence="6">The sequence shown here is derived from an EMBL/GenBank/DDBJ whole genome shotgun (WGS) entry which is preliminary data.</text>
</comment>
<evidence type="ECO:0000256" key="1">
    <source>
        <dbReference type="ARBA" id="ARBA00004141"/>
    </source>
</evidence>
<keyword evidence="4 5" id="KW-0472">Membrane</keyword>